<accession>A0A5J5A6Y8</accession>
<proteinExistence type="predicted"/>
<keyword evidence="3" id="KW-1185">Reference proteome</keyword>
<evidence type="ECO:0000256" key="1">
    <source>
        <dbReference type="SAM" id="MobiDB-lite"/>
    </source>
</evidence>
<gene>
    <name evidence="2" type="ORF">F0562_007643</name>
</gene>
<evidence type="ECO:0000313" key="3">
    <source>
        <dbReference type="Proteomes" id="UP000325577"/>
    </source>
</evidence>
<dbReference type="AlphaFoldDB" id="A0A5J5A6Y8"/>
<sequence>MINVGALCWKQLRQGGIGRGFRVEKLWQQCLEKKRSSRAAATMLQQQQQRTTAGDRVKGARSSSVLQQRLWIIEQKIGGNPEGSRRNTWR</sequence>
<feature type="region of interest" description="Disordered" evidence="1">
    <location>
        <begin position="41"/>
        <end position="61"/>
    </location>
</feature>
<feature type="compositionally biased region" description="Polar residues" evidence="1">
    <location>
        <begin position="43"/>
        <end position="52"/>
    </location>
</feature>
<dbReference type="Proteomes" id="UP000325577">
    <property type="component" value="Linkage Group LG3"/>
</dbReference>
<reference evidence="2 3" key="1">
    <citation type="submission" date="2019-09" db="EMBL/GenBank/DDBJ databases">
        <title>A chromosome-level genome assembly of the Chinese tupelo Nyssa sinensis.</title>
        <authorList>
            <person name="Yang X."/>
            <person name="Kang M."/>
            <person name="Yang Y."/>
            <person name="Xiong H."/>
            <person name="Wang M."/>
            <person name="Zhang Z."/>
            <person name="Wang Z."/>
            <person name="Wu H."/>
            <person name="Ma T."/>
            <person name="Liu J."/>
            <person name="Xi Z."/>
        </authorList>
    </citation>
    <scope>NUCLEOTIDE SEQUENCE [LARGE SCALE GENOMIC DNA]</scope>
    <source>
        <strain evidence="2">J267</strain>
        <tissue evidence="2">Leaf</tissue>
    </source>
</reference>
<protein>
    <submittedName>
        <fullName evidence="2">Uncharacterized protein</fullName>
    </submittedName>
</protein>
<evidence type="ECO:0000313" key="2">
    <source>
        <dbReference type="EMBL" id="KAA8525788.1"/>
    </source>
</evidence>
<organism evidence="2 3">
    <name type="scientific">Nyssa sinensis</name>
    <dbReference type="NCBI Taxonomy" id="561372"/>
    <lineage>
        <taxon>Eukaryota</taxon>
        <taxon>Viridiplantae</taxon>
        <taxon>Streptophyta</taxon>
        <taxon>Embryophyta</taxon>
        <taxon>Tracheophyta</taxon>
        <taxon>Spermatophyta</taxon>
        <taxon>Magnoliopsida</taxon>
        <taxon>eudicotyledons</taxon>
        <taxon>Gunneridae</taxon>
        <taxon>Pentapetalae</taxon>
        <taxon>asterids</taxon>
        <taxon>Cornales</taxon>
        <taxon>Nyssaceae</taxon>
        <taxon>Nyssa</taxon>
    </lineage>
</organism>
<dbReference type="EMBL" id="CM018046">
    <property type="protein sequence ID" value="KAA8525788.1"/>
    <property type="molecule type" value="Genomic_DNA"/>
</dbReference>
<name>A0A5J5A6Y8_9ASTE</name>